<dbReference type="Proteomes" id="UP000092247">
    <property type="component" value="Unassembled WGS sequence"/>
</dbReference>
<keyword evidence="1" id="KW-1133">Transmembrane helix</keyword>
<proteinExistence type="predicted"/>
<reference evidence="2 3" key="1">
    <citation type="submission" date="2016-06" db="EMBL/GenBank/DDBJ databases">
        <authorList>
            <person name="Kjaerup R.B."/>
            <person name="Dalgaard T.S."/>
            <person name="Juul-Madsen H.R."/>
        </authorList>
    </citation>
    <scope>NUCLEOTIDE SEQUENCE [LARGE SCALE GENOMIC DNA]</scope>
    <source>
        <strain evidence="2 3">GCSL-Mp3</strain>
    </source>
</reference>
<evidence type="ECO:0000313" key="2">
    <source>
        <dbReference type="EMBL" id="OBU03937.1"/>
    </source>
</evidence>
<protein>
    <submittedName>
        <fullName evidence="2">Uncharacterized protein</fullName>
    </submittedName>
</protein>
<accession>A0A1B8H4D3</accession>
<keyword evidence="1" id="KW-0472">Membrane</keyword>
<feature type="transmembrane region" description="Helical" evidence="1">
    <location>
        <begin position="64"/>
        <end position="82"/>
    </location>
</feature>
<feature type="transmembrane region" description="Helical" evidence="1">
    <location>
        <begin position="7"/>
        <end position="26"/>
    </location>
</feature>
<keyword evidence="1" id="KW-0812">Transmembrane</keyword>
<evidence type="ECO:0000313" key="3">
    <source>
        <dbReference type="Proteomes" id="UP000092247"/>
    </source>
</evidence>
<organism evidence="2 3">
    <name type="scientific">Morganella psychrotolerans</name>
    <dbReference type="NCBI Taxonomy" id="368603"/>
    <lineage>
        <taxon>Bacteria</taxon>
        <taxon>Pseudomonadati</taxon>
        <taxon>Pseudomonadota</taxon>
        <taxon>Gammaproteobacteria</taxon>
        <taxon>Enterobacterales</taxon>
        <taxon>Morganellaceae</taxon>
        <taxon>Morganella</taxon>
    </lineage>
</organism>
<dbReference type="EMBL" id="LZEX01000042">
    <property type="protein sequence ID" value="OBU03937.1"/>
    <property type="molecule type" value="Genomic_DNA"/>
</dbReference>
<gene>
    <name evidence="2" type="ORF">AYY17_10315</name>
</gene>
<sequence length="87" mass="10226">MINRTFLRWFLTVVLLLAYFIVLALFDLGFSLNFTYNYTVLGADDPVSVWRAFVDRLLVDHNNVMNYVYLGTPILLVLLFVIHKKIR</sequence>
<name>A0A1B8H4D3_9GAMM</name>
<dbReference type="AlphaFoldDB" id="A0A1B8H4D3"/>
<evidence type="ECO:0000256" key="1">
    <source>
        <dbReference type="SAM" id="Phobius"/>
    </source>
</evidence>
<comment type="caution">
    <text evidence="2">The sequence shown here is derived from an EMBL/GenBank/DDBJ whole genome shotgun (WGS) entry which is preliminary data.</text>
</comment>